<dbReference type="OrthoDB" id="1117657at2"/>
<feature type="chain" id="PRO_5022995363" evidence="1">
    <location>
        <begin position="24"/>
        <end position="361"/>
    </location>
</feature>
<dbReference type="AlphaFoldDB" id="A0A5D0HT65"/>
<protein>
    <submittedName>
        <fullName evidence="2">DUF4097 domain-containing protein</fullName>
    </submittedName>
</protein>
<accession>A0A5D0HT65</accession>
<evidence type="ECO:0000313" key="2">
    <source>
        <dbReference type="EMBL" id="TYA74160.1"/>
    </source>
</evidence>
<evidence type="ECO:0000256" key="1">
    <source>
        <dbReference type="SAM" id="SignalP"/>
    </source>
</evidence>
<dbReference type="RefSeq" id="WP_148542801.1">
    <property type="nucleotide sequence ID" value="NZ_VSDQ01000679.1"/>
</dbReference>
<reference evidence="2 3" key="1">
    <citation type="submission" date="2019-08" db="EMBL/GenBank/DDBJ databases">
        <title>Seonamhaeicola sediminis sp. nov., isolated from marine sediment.</title>
        <authorList>
            <person name="Cao W.R."/>
        </authorList>
    </citation>
    <scope>NUCLEOTIDE SEQUENCE [LARGE SCALE GENOMIC DNA]</scope>
    <source>
        <strain evidence="2 3">B011</strain>
    </source>
</reference>
<proteinExistence type="predicted"/>
<evidence type="ECO:0000313" key="3">
    <source>
        <dbReference type="Proteomes" id="UP000323930"/>
    </source>
</evidence>
<dbReference type="Proteomes" id="UP000323930">
    <property type="component" value="Unassembled WGS sequence"/>
</dbReference>
<keyword evidence="1" id="KW-0732">Signal</keyword>
<feature type="signal peptide" evidence="1">
    <location>
        <begin position="1"/>
        <end position="23"/>
    </location>
</feature>
<sequence>MKQLFYKTTINTLLVLMTCVAFGQNKVSKEIKETARLSNNGQLFIENKYGDVFIDGWTRETIEITVEIEAKGRNLEKAKELLNRINPEIETSGNVVMVKSHISEREQGFFSRYIKKVDAFNAEKTNTNINYRIYLPKRAEIEVINKYGDVVITNWEGTLKADVEHGDLRITDAISNANISIKYGHLKASSLSNVSINAKSGTLTIDASDRMKLESDGSEIRFEDIKNLELYSNKDNIDVTKVGKISGDIKYSTVALDSLVSKANLELHLAELRVRQCSEVPTLNINQNTSEVYVNIANSNFDFTAKLEQGVLRIPKTMKNIVSKVIDEKNKVRNVKANYGTANQGIIDVVGYKGLIILKEL</sequence>
<organism evidence="2 3">
    <name type="scientific">Seonamhaeicola marinus</name>
    <dbReference type="NCBI Taxonomy" id="1912246"/>
    <lineage>
        <taxon>Bacteria</taxon>
        <taxon>Pseudomonadati</taxon>
        <taxon>Bacteroidota</taxon>
        <taxon>Flavobacteriia</taxon>
        <taxon>Flavobacteriales</taxon>
        <taxon>Flavobacteriaceae</taxon>
    </lineage>
</organism>
<dbReference type="EMBL" id="VSDQ01000679">
    <property type="protein sequence ID" value="TYA74160.1"/>
    <property type="molecule type" value="Genomic_DNA"/>
</dbReference>
<keyword evidence="3" id="KW-1185">Reference proteome</keyword>
<comment type="caution">
    <text evidence="2">The sequence shown here is derived from an EMBL/GenBank/DDBJ whole genome shotgun (WGS) entry which is preliminary data.</text>
</comment>
<gene>
    <name evidence="2" type="ORF">FUA24_12535</name>
</gene>
<name>A0A5D0HT65_9FLAO</name>